<keyword evidence="1" id="KW-0812">Transmembrane</keyword>
<dbReference type="AlphaFoldDB" id="A0AAW0Q940"/>
<feature type="transmembrane region" description="Helical" evidence="1">
    <location>
        <begin position="50"/>
        <end position="71"/>
    </location>
</feature>
<evidence type="ECO:0000313" key="3">
    <source>
        <dbReference type="Proteomes" id="UP001392437"/>
    </source>
</evidence>
<dbReference type="Proteomes" id="UP001392437">
    <property type="component" value="Unassembled WGS sequence"/>
</dbReference>
<evidence type="ECO:0000256" key="1">
    <source>
        <dbReference type="SAM" id="Phobius"/>
    </source>
</evidence>
<feature type="transmembrane region" description="Helical" evidence="1">
    <location>
        <begin position="120"/>
        <end position="137"/>
    </location>
</feature>
<evidence type="ECO:0000313" key="2">
    <source>
        <dbReference type="EMBL" id="KAK8092922.1"/>
    </source>
</evidence>
<protein>
    <submittedName>
        <fullName evidence="2">Uncharacterized protein</fullName>
    </submittedName>
</protein>
<name>A0AAW0Q940_9PEZI</name>
<accession>A0AAW0Q940</accession>
<keyword evidence="1" id="KW-1133">Transmembrane helix</keyword>
<keyword evidence="1" id="KW-0472">Membrane</keyword>
<comment type="caution">
    <text evidence="2">The sequence shown here is derived from an EMBL/GenBank/DDBJ whole genome shotgun (WGS) entry which is preliminary data.</text>
</comment>
<dbReference type="EMBL" id="JAQQWP010000012">
    <property type="protein sequence ID" value="KAK8092922.1"/>
    <property type="molecule type" value="Genomic_DNA"/>
</dbReference>
<reference evidence="2 3" key="1">
    <citation type="submission" date="2023-01" db="EMBL/GenBank/DDBJ databases">
        <title>Analysis of 21 Apiospora genomes using comparative genomics revels a genus with tremendous synthesis potential of carbohydrate active enzymes and secondary metabolites.</title>
        <authorList>
            <person name="Sorensen T."/>
        </authorList>
    </citation>
    <scope>NUCLEOTIDE SEQUENCE [LARGE SCALE GENOMIC DNA]</scope>
    <source>
        <strain evidence="2 3">CBS 117206</strain>
    </source>
</reference>
<gene>
    <name evidence="2" type="ORF">PG999_014509</name>
</gene>
<keyword evidence="3" id="KW-1185">Reference proteome</keyword>
<sequence>MSGISIASLAAASPVLPVSSPFWFDVNTSNTSAQQPAACVVMARLTVTQAVPMGFELLLSILAFVLFCSAYPDQYRTRLWSIGGERGWNSNPHLRIYFYANYEDPPEIPLIWSQRLTDSALAIATLSLVLCITRMILSFYTFMMPSLGVFYDAILALCWYYSVSAQSSGDLSDPEHISVRPWYLEKSCDVVSVPERDACVMGKVSFYFAFLLL</sequence>
<proteinExistence type="predicted"/>
<organism evidence="2 3">
    <name type="scientific">Apiospora kogelbergensis</name>
    <dbReference type="NCBI Taxonomy" id="1337665"/>
    <lineage>
        <taxon>Eukaryota</taxon>
        <taxon>Fungi</taxon>
        <taxon>Dikarya</taxon>
        <taxon>Ascomycota</taxon>
        <taxon>Pezizomycotina</taxon>
        <taxon>Sordariomycetes</taxon>
        <taxon>Xylariomycetidae</taxon>
        <taxon>Amphisphaeriales</taxon>
        <taxon>Apiosporaceae</taxon>
        <taxon>Apiospora</taxon>
    </lineage>
</organism>